<sequence length="62" mass="6993">MKSEVLNEGLVLLELREEDSTILYASPILVNDKDKSIGGITNQVVKISDNRLRRHSIIKNCI</sequence>
<accession>A0A645AYC4</accession>
<reference evidence="1" key="1">
    <citation type="submission" date="2019-08" db="EMBL/GenBank/DDBJ databases">
        <authorList>
            <person name="Kucharzyk K."/>
            <person name="Murdoch R.W."/>
            <person name="Higgins S."/>
            <person name="Loffler F."/>
        </authorList>
    </citation>
    <scope>NUCLEOTIDE SEQUENCE</scope>
</reference>
<evidence type="ECO:0000313" key="1">
    <source>
        <dbReference type="EMBL" id="MPM57758.1"/>
    </source>
</evidence>
<organism evidence="1">
    <name type="scientific">bioreactor metagenome</name>
    <dbReference type="NCBI Taxonomy" id="1076179"/>
    <lineage>
        <taxon>unclassified sequences</taxon>
        <taxon>metagenomes</taxon>
        <taxon>ecological metagenomes</taxon>
    </lineage>
</organism>
<proteinExistence type="predicted"/>
<dbReference type="EMBL" id="VSSQ01016429">
    <property type="protein sequence ID" value="MPM57758.1"/>
    <property type="molecule type" value="Genomic_DNA"/>
</dbReference>
<protein>
    <submittedName>
        <fullName evidence="1">Uncharacterized protein</fullName>
    </submittedName>
</protein>
<name>A0A645AYC4_9ZZZZ</name>
<gene>
    <name evidence="1" type="ORF">SDC9_104581</name>
</gene>
<comment type="caution">
    <text evidence="1">The sequence shown here is derived from an EMBL/GenBank/DDBJ whole genome shotgun (WGS) entry which is preliminary data.</text>
</comment>
<dbReference type="AlphaFoldDB" id="A0A645AYC4"/>